<sequence length="104" mass="10842">MAAGDTGRLDLAASPPVTADPAARWQARQRHHPASTSMALPASQASHTGRSTQSRPRGRATAGAGAQPRRERQAEGSRRRAASQGAGRAPTYPWSAWSAKGADS</sequence>
<feature type="compositionally biased region" description="Polar residues" evidence="1">
    <location>
        <begin position="34"/>
        <end position="54"/>
    </location>
</feature>
<dbReference type="HOGENOM" id="CLU_2253989_0_0_1"/>
<evidence type="ECO:0000256" key="1">
    <source>
        <dbReference type="SAM" id="MobiDB-lite"/>
    </source>
</evidence>
<protein>
    <submittedName>
        <fullName evidence="2">Uncharacterized protein</fullName>
    </submittedName>
</protein>
<reference evidence="2" key="3">
    <citation type="submission" date="2015-04" db="UniProtKB">
        <authorList>
            <consortium name="EnsemblPlants"/>
        </authorList>
    </citation>
    <scope>IDENTIFICATION</scope>
</reference>
<reference evidence="3" key="2">
    <citation type="submission" date="2013-12" db="EMBL/GenBank/DDBJ databases">
        <authorList>
            <person name="Yu Y."/>
            <person name="Lee S."/>
            <person name="de Baynast K."/>
            <person name="Wissotski M."/>
            <person name="Liu L."/>
            <person name="Talag J."/>
            <person name="Goicoechea J."/>
            <person name="Angelova A."/>
            <person name="Jetty R."/>
            <person name="Kudrna D."/>
            <person name="Golser W."/>
            <person name="Rivera L."/>
            <person name="Zhang J."/>
            <person name="Wing R."/>
        </authorList>
    </citation>
    <scope>NUCLEOTIDE SEQUENCE</scope>
</reference>
<dbReference type="EnsemblPlants" id="LPERR11G09380.1">
    <property type="protein sequence ID" value="LPERR11G09380.1"/>
    <property type="gene ID" value="LPERR11G09380"/>
</dbReference>
<evidence type="ECO:0000313" key="3">
    <source>
        <dbReference type="Proteomes" id="UP000032180"/>
    </source>
</evidence>
<evidence type="ECO:0000313" key="2">
    <source>
        <dbReference type="EnsemblPlants" id="LPERR11G09380.1"/>
    </source>
</evidence>
<dbReference type="Gramene" id="LPERR11G09380.1">
    <property type="protein sequence ID" value="LPERR11G09380.1"/>
    <property type="gene ID" value="LPERR11G09380"/>
</dbReference>
<dbReference type="AlphaFoldDB" id="A0A0D9XRK0"/>
<organism evidence="2 3">
    <name type="scientific">Leersia perrieri</name>
    <dbReference type="NCBI Taxonomy" id="77586"/>
    <lineage>
        <taxon>Eukaryota</taxon>
        <taxon>Viridiplantae</taxon>
        <taxon>Streptophyta</taxon>
        <taxon>Embryophyta</taxon>
        <taxon>Tracheophyta</taxon>
        <taxon>Spermatophyta</taxon>
        <taxon>Magnoliopsida</taxon>
        <taxon>Liliopsida</taxon>
        <taxon>Poales</taxon>
        <taxon>Poaceae</taxon>
        <taxon>BOP clade</taxon>
        <taxon>Oryzoideae</taxon>
        <taxon>Oryzeae</taxon>
        <taxon>Oryzinae</taxon>
        <taxon>Leersia</taxon>
    </lineage>
</organism>
<accession>A0A0D9XRK0</accession>
<reference evidence="2 3" key="1">
    <citation type="submission" date="2012-08" db="EMBL/GenBank/DDBJ databases">
        <title>Oryza genome evolution.</title>
        <authorList>
            <person name="Wing R.A."/>
        </authorList>
    </citation>
    <scope>NUCLEOTIDE SEQUENCE</scope>
</reference>
<dbReference type="Proteomes" id="UP000032180">
    <property type="component" value="Chromosome 11"/>
</dbReference>
<name>A0A0D9XRK0_9ORYZ</name>
<proteinExistence type="predicted"/>
<feature type="region of interest" description="Disordered" evidence="1">
    <location>
        <begin position="1"/>
        <end position="104"/>
    </location>
</feature>
<feature type="compositionally biased region" description="Basic and acidic residues" evidence="1">
    <location>
        <begin position="68"/>
        <end position="78"/>
    </location>
</feature>
<keyword evidence="3" id="KW-1185">Reference proteome</keyword>